<gene>
    <name evidence="1" type="ORF">OHZ10_08060</name>
</gene>
<accession>A0ABZ3DKB3</accession>
<dbReference type="RefSeq" id="WP_342704254.1">
    <property type="nucleotide sequence ID" value="NZ_CP109821.1"/>
</dbReference>
<dbReference type="Proteomes" id="UP001448498">
    <property type="component" value="Chromosome 1"/>
</dbReference>
<sequence>MKNDWKTTEIALLRECYATAPSCAELMAMFPRHTPGSVRRMGRQLGLERPRAGVVKFRPGRDRLLKLLDAEGMLTTQEIGERLGISHGGAQELKRMYRTELRVAGWKPPAHMGKWAPKWGIANGMPDALKPFTPKGTKAGRRSKNPFAVASGLIDAPTENMAGRRIHNLWDDHDRLEAA</sequence>
<evidence type="ECO:0000313" key="1">
    <source>
        <dbReference type="EMBL" id="XAE49566.1"/>
    </source>
</evidence>
<dbReference type="EMBL" id="CP109821">
    <property type="protein sequence ID" value="XAE49566.1"/>
    <property type="molecule type" value="Genomic_DNA"/>
</dbReference>
<name>A0ABZ3DKB3_9BURK</name>
<protein>
    <submittedName>
        <fullName evidence="1">Uncharacterized protein</fullName>
    </submittedName>
</protein>
<evidence type="ECO:0000313" key="2">
    <source>
        <dbReference type="Proteomes" id="UP001448498"/>
    </source>
</evidence>
<organism evidence="1 2">
    <name type="scientific">Burkholderia arboris</name>
    <dbReference type="NCBI Taxonomy" id="488730"/>
    <lineage>
        <taxon>Bacteria</taxon>
        <taxon>Pseudomonadati</taxon>
        <taxon>Pseudomonadota</taxon>
        <taxon>Betaproteobacteria</taxon>
        <taxon>Burkholderiales</taxon>
        <taxon>Burkholderiaceae</taxon>
        <taxon>Burkholderia</taxon>
        <taxon>Burkholderia cepacia complex</taxon>
    </lineage>
</organism>
<reference evidence="1 2" key="1">
    <citation type="submission" date="2022-10" db="EMBL/GenBank/DDBJ databases">
        <title>Genomic of Burkholderia cepacia PN-1.</title>
        <authorList>
            <person name="Yang Y."/>
            <person name="Guan H."/>
            <person name="Huang J."/>
        </authorList>
    </citation>
    <scope>NUCLEOTIDE SEQUENCE [LARGE SCALE GENOMIC DNA]</scope>
    <source>
        <strain evidence="1 2">PN-1</strain>
    </source>
</reference>
<keyword evidence="2" id="KW-1185">Reference proteome</keyword>
<proteinExistence type="predicted"/>